<evidence type="ECO:0000313" key="2">
    <source>
        <dbReference type="Proteomes" id="UP001377804"/>
    </source>
</evidence>
<reference evidence="1 2" key="1">
    <citation type="submission" date="2023-10" db="EMBL/GenBank/DDBJ databases">
        <title>Holzapfeliella saturejae sp. nov. isolated from Satureja montana flowers.</title>
        <authorList>
            <person name="Alcantara C."/>
            <person name="Zuniga M."/>
            <person name="Landete J.M."/>
            <person name="Monedero V."/>
        </authorList>
    </citation>
    <scope>NUCLEOTIDE SEQUENCE [LARGE SCALE GENOMIC DNA]</scope>
    <source>
        <strain evidence="1 2">He02</strain>
    </source>
</reference>
<comment type="caution">
    <text evidence="1">The sequence shown here is derived from an EMBL/GenBank/DDBJ whole genome shotgun (WGS) entry which is preliminary data.</text>
</comment>
<organism evidence="1 2">
    <name type="scientific">Holzapfeliella saturejae</name>
    <dbReference type="NCBI Taxonomy" id="3082953"/>
    <lineage>
        <taxon>Bacteria</taxon>
        <taxon>Bacillati</taxon>
        <taxon>Bacillota</taxon>
        <taxon>Bacilli</taxon>
        <taxon>Lactobacillales</taxon>
        <taxon>Lactobacillaceae</taxon>
        <taxon>Holzapfeliella</taxon>
    </lineage>
</organism>
<gene>
    <name evidence="1" type="ORF">R4Y45_02090</name>
</gene>
<protein>
    <submittedName>
        <fullName evidence="1">Pectate lyase-like adhesive domain-containing protein</fullName>
    </submittedName>
</protein>
<sequence>MKKFGAILLPVLVLFFILISRRSGLVNADYLNSLSSMSSENNIVANSSNNIPQSIEEKPISYNQSYVPNSGFEPYIKKNNSLKIQNLELKNITSVSNWSEFEDAVRNKNVSYIKLKNSISATGSRTANMILPSTSAVRDLTIDGNGYQIDLNNRARISLDGYGSIPANKNVTFALKNTTVNNVPMYGMFAAYGINTNKTNPNFGSGKIIYDNVNYNGAQIQWAPQFETEIYNNTTFNLSGNPSYGYLQTSNLIVDKDAIVTINSQSTLTSAQSLIDLGSLSNSSVTINGHLLINQSGRTSGTNVVNMTGSNANFTVNESGVFSTNLNNDSSTPDSVINMSGQGSSLTVKSDGYFNIDTTNIKKNSAVSSSSIILMGNNSSIQLEQNSNFNVQAYVNSISSWRITSNNGITLGNNSTFNIKDYVNFKLNVNYDNPSYGDSTRYTNALAFGSNNSFIISPNANVSITSNVDNTVNSTLLSFGSNGQLTLNNSKNVSFKLTTPNSKSTLINFGFSSNLEFTNQDVMANYGNNNKDPRGVTSIKFTSPEWGDLVWKHLNKVSFPNVNQAVSSSDTYAALTMSSSSNQFMSVDSVSESTKTSFVSNFNPAFYQELNFSQSNNGNQSDLENSRDVYNSDDLISAMMNASVDRINIKASFAMDSFKTIGGGRMFIPNKTLTIYGGKNMIDLRNANFYNDNNIPDNMSRHIQVNDLNMYGQSYFGLFDSWGRNYGVGKGDLTYNNVTYKGSQLTSSLYQSVRFSGEVKVDSVSSYTSPIDNQTYYSEGSGQENIEAGLIEFLEGVSYTGTAVNSDVIYLVDDSSVPGIMSLGKNAKVNLYSVPKTGKLVNGTGYTDALLHVAGSVNLGKNSELNLYSKTDAINPVMNFVGSKPSSVNVSNSAKLNIHLNDPKGSTSTGDVISMPSASSTIQVGSYGEINISGNYNRYYSSNVIDAPNAKIRIGSKGIFTMNLTGNTNPTAASTKSNTTMLNTGDFVANDAHKIDFNVQEMDNPSKVNLISSSSNGFKVENTKISAWNTLNSSNMPDYLWESVYKLYPIYSRNNVRSVNVSGGPKLDVNSLTSQYRSQNFSRILFEGYPDLSITLDGLTSDKNDVRSKRLSGTTNRPAYVDFSSSNKQSILPRGINIQPDILDTMRYVIQTDNSNKYLQTLSQTNKLASGDTITATGFDIESGKKVQVQRYVQPIINAKLMLVAAPNLNFENSNKDYINQDIQTQDDQNFRYYSENVSKVNISVSFSEFKNSYQESLPVSYILNGSSYSTGESIPYYNQSVIQDGNSNISISPEDGLKIRVLKIPNSREYESVATWTITSSPQ</sequence>
<dbReference type="Proteomes" id="UP001377804">
    <property type="component" value="Unassembled WGS sequence"/>
</dbReference>
<dbReference type="InterPro" id="IPR046776">
    <property type="entry name" value="Pectate_lyase_5"/>
</dbReference>
<dbReference type="RefSeq" id="WP_339968794.1">
    <property type="nucleotide sequence ID" value="NZ_JAWMWG010000001.1"/>
</dbReference>
<dbReference type="Pfam" id="PF20585">
    <property type="entry name" value="Pectate_lyase_5"/>
    <property type="match status" value="2"/>
</dbReference>
<name>A0ABU8SGG8_9LACO</name>
<evidence type="ECO:0000313" key="1">
    <source>
        <dbReference type="EMBL" id="MEJ6348018.1"/>
    </source>
</evidence>
<accession>A0ABU8SGG8</accession>
<dbReference type="EMBL" id="JAWMWG010000001">
    <property type="protein sequence ID" value="MEJ6348018.1"/>
    <property type="molecule type" value="Genomic_DNA"/>
</dbReference>
<keyword evidence="2" id="KW-1185">Reference proteome</keyword>
<proteinExistence type="predicted"/>